<evidence type="ECO:0000313" key="7">
    <source>
        <dbReference type="EMBL" id="CAH2099283.1"/>
    </source>
</evidence>
<dbReference type="PANTHER" id="PTHR23282">
    <property type="entry name" value="APICAL ENDOSOMAL GLYCOPROTEIN PRECURSOR"/>
    <property type="match status" value="1"/>
</dbReference>
<dbReference type="InterPro" id="IPR000998">
    <property type="entry name" value="MAM_dom"/>
</dbReference>
<evidence type="ECO:0000256" key="3">
    <source>
        <dbReference type="SAM" id="MobiDB-lite"/>
    </source>
</evidence>
<dbReference type="Pfam" id="PF00629">
    <property type="entry name" value="MAM"/>
    <property type="match status" value="1"/>
</dbReference>
<evidence type="ECO:0000313" key="8">
    <source>
        <dbReference type="Proteomes" id="UP001153954"/>
    </source>
</evidence>
<dbReference type="InterPro" id="IPR001212">
    <property type="entry name" value="Somatomedin_B_dom"/>
</dbReference>
<keyword evidence="1" id="KW-1015">Disulfide bond</keyword>
<dbReference type="EMBL" id="CAKOGL010000021">
    <property type="protein sequence ID" value="CAH2099283.1"/>
    <property type="molecule type" value="Genomic_DNA"/>
</dbReference>
<feature type="region of interest" description="Disordered" evidence="3">
    <location>
        <begin position="411"/>
        <end position="446"/>
    </location>
</feature>
<dbReference type="PROSITE" id="PS00524">
    <property type="entry name" value="SMB_1"/>
    <property type="match status" value="1"/>
</dbReference>
<dbReference type="CDD" id="cd00033">
    <property type="entry name" value="CCP"/>
    <property type="match status" value="2"/>
</dbReference>
<sequence>MRRTALFEYSLIARTLTVEDHPVPLYYLRSSCTIPRLEHGRVKMRQRARLVQYTCLNNYILIGNKYATCKGGEWDVPMPVCIRPGCKVQSIDNGLHMTNFDDAWVVYFCLPGHKIVGSHVLYCDGRKWNGTIPTCIDSATISALSCDFESPTICGWTQDELHDFDWKRLNKKTPSSFLMTGPSYDHTYGKGGSGYYMYIESTSRLENDTARLISPVYESSRSKNGCFSFFYHMYGNSSGGLRVYQKPDNIELQTILNNGQDGKRFVLFEKWGNLGDFWFNAVVPLTKYDTNFQIIIEGIRGPSFMSDIAIDDVAILQGENCTSAMMAASTPPNFRSDSCVNRCFLNDTLHTVGCGCTIDCLMEGDCCLDFLETCIFQSTRTISDDMVSDSTDVAPQTQKLIAAITETTSTPTTVTTTSTTTTPKPTTTSTTTTTTTPRPTTTTSTTTTMRATSGIRIVTLPTTTPKPTTSTTTSTEKPKTMRPKVVVTKPATTKTTTTTTKTTSTTINSTKPSTTTSTIKTTSEFSKTVKNGKPYFVDKEKMKQNVESRKLEHLPVTAEEHSSSAWKVTLITICIIALVATVSWATVARSTSGRIAIAKFCGHVSMNDPEVRYLSTDVDDD</sequence>
<dbReference type="InterPro" id="IPR051560">
    <property type="entry name" value="MAM_domain-containing"/>
</dbReference>
<dbReference type="SMART" id="SM00032">
    <property type="entry name" value="CCP"/>
    <property type="match status" value="2"/>
</dbReference>
<gene>
    <name evidence="7" type="ORF">EEDITHA_LOCUS14283</name>
</gene>
<dbReference type="Gene3D" id="2.60.120.200">
    <property type="match status" value="1"/>
</dbReference>
<dbReference type="InterPro" id="IPR036024">
    <property type="entry name" value="Somatomedin_B-like_dom_sf"/>
</dbReference>
<dbReference type="SUPFAM" id="SSF57535">
    <property type="entry name" value="Complement control module/SCR domain"/>
    <property type="match status" value="2"/>
</dbReference>
<keyword evidence="2" id="KW-0768">Sushi</keyword>
<comment type="caution">
    <text evidence="2">Lacks conserved residue(s) required for the propagation of feature annotation.</text>
</comment>
<reference evidence="7" key="1">
    <citation type="submission" date="2022-03" db="EMBL/GenBank/DDBJ databases">
        <authorList>
            <person name="Tunstrom K."/>
        </authorList>
    </citation>
    <scope>NUCLEOTIDE SEQUENCE</scope>
</reference>
<evidence type="ECO:0000256" key="2">
    <source>
        <dbReference type="PROSITE-ProRule" id="PRU00302"/>
    </source>
</evidence>
<proteinExistence type="predicted"/>
<dbReference type="CDD" id="cd06263">
    <property type="entry name" value="MAM"/>
    <property type="match status" value="1"/>
</dbReference>
<dbReference type="SMART" id="SM00137">
    <property type="entry name" value="MAM"/>
    <property type="match status" value="1"/>
</dbReference>
<dbReference type="Proteomes" id="UP001153954">
    <property type="component" value="Unassembled WGS sequence"/>
</dbReference>
<protein>
    <submittedName>
        <fullName evidence="7">Uncharacterized protein</fullName>
    </submittedName>
</protein>
<dbReference type="SMART" id="SM00201">
    <property type="entry name" value="SO"/>
    <property type="match status" value="1"/>
</dbReference>
<feature type="domain" description="SMB" evidence="6">
    <location>
        <begin position="335"/>
        <end position="379"/>
    </location>
</feature>
<dbReference type="SUPFAM" id="SSF90188">
    <property type="entry name" value="Somatomedin B domain"/>
    <property type="match status" value="1"/>
</dbReference>
<organism evidence="7 8">
    <name type="scientific">Euphydryas editha</name>
    <name type="common">Edith's checkerspot</name>
    <dbReference type="NCBI Taxonomy" id="104508"/>
    <lineage>
        <taxon>Eukaryota</taxon>
        <taxon>Metazoa</taxon>
        <taxon>Ecdysozoa</taxon>
        <taxon>Arthropoda</taxon>
        <taxon>Hexapoda</taxon>
        <taxon>Insecta</taxon>
        <taxon>Pterygota</taxon>
        <taxon>Neoptera</taxon>
        <taxon>Endopterygota</taxon>
        <taxon>Lepidoptera</taxon>
        <taxon>Glossata</taxon>
        <taxon>Ditrysia</taxon>
        <taxon>Papilionoidea</taxon>
        <taxon>Nymphalidae</taxon>
        <taxon>Nymphalinae</taxon>
        <taxon>Euphydryas</taxon>
    </lineage>
</organism>
<accession>A0AAU9UJG8</accession>
<feature type="compositionally biased region" description="Low complexity" evidence="3">
    <location>
        <begin position="460"/>
        <end position="475"/>
    </location>
</feature>
<dbReference type="Gene3D" id="4.10.410.20">
    <property type="match status" value="1"/>
</dbReference>
<dbReference type="InterPro" id="IPR035976">
    <property type="entry name" value="Sushi/SCR/CCP_sf"/>
</dbReference>
<evidence type="ECO:0000259" key="5">
    <source>
        <dbReference type="PROSITE" id="PS50923"/>
    </source>
</evidence>
<comment type="caution">
    <text evidence="7">The sequence shown here is derived from an EMBL/GenBank/DDBJ whole genome shotgun (WGS) entry which is preliminary data.</text>
</comment>
<evidence type="ECO:0000256" key="1">
    <source>
        <dbReference type="ARBA" id="ARBA00023157"/>
    </source>
</evidence>
<keyword evidence="8" id="KW-1185">Reference proteome</keyword>
<dbReference type="AlphaFoldDB" id="A0AAU9UJG8"/>
<evidence type="ECO:0000259" key="4">
    <source>
        <dbReference type="PROSITE" id="PS50060"/>
    </source>
</evidence>
<dbReference type="Gene3D" id="2.10.70.10">
    <property type="entry name" value="Complement Module, domain 1"/>
    <property type="match status" value="2"/>
</dbReference>
<name>A0AAU9UJG8_EUPED</name>
<dbReference type="Pfam" id="PF01033">
    <property type="entry name" value="Somatomedin_B"/>
    <property type="match status" value="1"/>
</dbReference>
<dbReference type="PROSITE" id="PS50958">
    <property type="entry name" value="SMB_2"/>
    <property type="match status" value="1"/>
</dbReference>
<feature type="compositionally biased region" description="Low complexity" evidence="3">
    <location>
        <begin position="488"/>
        <end position="517"/>
    </location>
</feature>
<feature type="domain" description="MAM" evidence="4">
    <location>
        <begin position="144"/>
        <end position="323"/>
    </location>
</feature>
<dbReference type="PANTHER" id="PTHR23282:SF101">
    <property type="entry name" value="MAM DOMAIN-CONTAINING PROTEIN"/>
    <property type="match status" value="1"/>
</dbReference>
<dbReference type="Pfam" id="PF00084">
    <property type="entry name" value="Sushi"/>
    <property type="match status" value="2"/>
</dbReference>
<dbReference type="InterPro" id="IPR000436">
    <property type="entry name" value="Sushi_SCR_CCP_dom"/>
</dbReference>
<feature type="region of interest" description="Disordered" evidence="3">
    <location>
        <begin position="460"/>
        <end position="517"/>
    </location>
</feature>
<feature type="domain" description="Sushi" evidence="5">
    <location>
        <begin position="84"/>
        <end position="137"/>
    </location>
</feature>
<dbReference type="SUPFAM" id="SSF49899">
    <property type="entry name" value="Concanavalin A-like lectins/glucanases"/>
    <property type="match status" value="1"/>
</dbReference>
<dbReference type="InterPro" id="IPR013320">
    <property type="entry name" value="ConA-like_dom_sf"/>
</dbReference>
<dbReference type="PROSITE" id="PS50060">
    <property type="entry name" value="MAM_2"/>
    <property type="match status" value="1"/>
</dbReference>
<feature type="domain" description="Sushi" evidence="5">
    <location>
        <begin position="30"/>
        <end position="83"/>
    </location>
</feature>
<evidence type="ECO:0000259" key="6">
    <source>
        <dbReference type="PROSITE" id="PS50958"/>
    </source>
</evidence>
<dbReference type="GO" id="GO:0016020">
    <property type="term" value="C:membrane"/>
    <property type="evidence" value="ECO:0007669"/>
    <property type="project" value="InterPro"/>
</dbReference>
<dbReference type="PROSITE" id="PS50923">
    <property type="entry name" value="SUSHI"/>
    <property type="match status" value="2"/>
</dbReference>